<sequence length="55" mass="6480">KIRTWTDRSGSFKVEAQFIDFHNGKLRLHKLNGVKIDVPVEKMCAEDVRWVENHT</sequence>
<reference evidence="2 3" key="1">
    <citation type="submission" date="2015-06" db="EMBL/GenBank/DDBJ databases">
        <title>Expansion of signal transduction pathways in fungi by whole-genome duplication.</title>
        <authorList>
            <consortium name="DOE Joint Genome Institute"/>
            <person name="Corrochano L.M."/>
            <person name="Kuo A."/>
            <person name="Marcet-Houben M."/>
            <person name="Polaino S."/>
            <person name="Salamov A."/>
            <person name="Villalobos J.M."/>
            <person name="Alvarez M.I."/>
            <person name="Avalos J."/>
            <person name="Benito E.P."/>
            <person name="Benoit I."/>
            <person name="Burger G."/>
            <person name="Camino L.P."/>
            <person name="Canovas D."/>
            <person name="Cerda-Olmedo E."/>
            <person name="Cheng J.-F."/>
            <person name="Dominguez A."/>
            <person name="Elias M."/>
            <person name="Eslava A.P."/>
            <person name="Glaser F."/>
            <person name="Grimwood J."/>
            <person name="Gutierrez G."/>
            <person name="Heitman J."/>
            <person name="Henrissat B."/>
            <person name="Iturriaga E.A."/>
            <person name="Lang B.F."/>
            <person name="Lavin J.L."/>
            <person name="Lee S."/>
            <person name="Li W."/>
            <person name="Lindquist E."/>
            <person name="Lopez-Garcia S."/>
            <person name="Luque E.M."/>
            <person name="Marcos A.T."/>
            <person name="Martin J."/>
            <person name="Mccluskey K."/>
            <person name="Medina H.R."/>
            <person name="Miralles-Duran A."/>
            <person name="Miyazaki A."/>
            <person name="Munoz-Torres E."/>
            <person name="Oguiza J.A."/>
            <person name="Ohm R."/>
            <person name="Olmedo M."/>
            <person name="Orejas M."/>
            <person name="Ortiz-Castellanos L."/>
            <person name="Pisabarro A.G."/>
            <person name="Rodriguez-Romero J."/>
            <person name="Ruiz-Herrera J."/>
            <person name="Ruiz-Vazquez R."/>
            <person name="Sanz C."/>
            <person name="Schackwitz W."/>
            <person name="Schmutz J."/>
            <person name="Shahriari M."/>
            <person name="Shelest E."/>
            <person name="Silva-Franco F."/>
            <person name="Soanes D."/>
            <person name="Syed K."/>
            <person name="Tagua V.G."/>
            <person name="Talbot N.J."/>
            <person name="Thon M."/>
            <person name="De Vries R.P."/>
            <person name="Wiebenga A."/>
            <person name="Yadav J.S."/>
            <person name="Braun E.L."/>
            <person name="Baker S."/>
            <person name="Garre V."/>
            <person name="Horwitz B."/>
            <person name="Torres-Martinez S."/>
            <person name="Idnurm A."/>
            <person name="Herrera-Estrella A."/>
            <person name="Gabaldon T."/>
            <person name="Grigoriev I.V."/>
        </authorList>
    </citation>
    <scope>NUCLEOTIDE SEQUENCE [LARGE SCALE GENOMIC DNA]</scope>
    <source>
        <strain evidence="2 3">CBS 277.49</strain>
    </source>
</reference>
<dbReference type="GO" id="GO:0042802">
    <property type="term" value="F:identical protein binding"/>
    <property type="evidence" value="ECO:0007669"/>
    <property type="project" value="InterPro"/>
</dbReference>
<evidence type="ECO:0000313" key="2">
    <source>
        <dbReference type="EMBL" id="OAC97726.1"/>
    </source>
</evidence>
<comment type="caution">
    <text evidence="2">The sequence shown here is derived from an EMBL/GenBank/DDBJ whole genome shotgun (WGS) entry which is preliminary data.</text>
</comment>
<evidence type="ECO:0000259" key="1">
    <source>
        <dbReference type="Pfam" id="PF03983"/>
    </source>
</evidence>
<dbReference type="OrthoDB" id="5971719at2759"/>
<keyword evidence="3" id="KW-1185">Reference proteome</keyword>
<dbReference type="AlphaFoldDB" id="A0A162Y745"/>
<accession>A0A162Y745</accession>
<dbReference type="VEuPathDB" id="FungiDB:MUCCIDRAFT_126133"/>
<organism evidence="2 3">
    <name type="scientific">Mucor lusitanicus CBS 277.49</name>
    <dbReference type="NCBI Taxonomy" id="747725"/>
    <lineage>
        <taxon>Eukaryota</taxon>
        <taxon>Fungi</taxon>
        <taxon>Fungi incertae sedis</taxon>
        <taxon>Mucoromycota</taxon>
        <taxon>Mucoromycotina</taxon>
        <taxon>Mucoromycetes</taxon>
        <taxon>Mucorales</taxon>
        <taxon>Mucorineae</taxon>
        <taxon>Mucoraceae</taxon>
        <taxon>Mucor</taxon>
    </lineage>
</organism>
<dbReference type="GO" id="GO:0030674">
    <property type="term" value="F:protein-macromolecule adaptor activity"/>
    <property type="evidence" value="ECO:0007669"/>
    <property type="project" value="InterPro"/>
</dbReference>
<dbReference type="Pfam" id="PF03983">
    <property type="entry name" value="SHD1"/>
    <property type="match status" value="1"/>
</dbReference>
<dbReference type="InterPro" id="IPR007131">
    <property type="entry name" value="SHD1"/>
</dbReference>
<gene>
    <name evidence="2" type="ORF">MUCCIDRAFT_126133</name>
</gene>
<dbReference type="EMBL" id="AMYB01000013">
    <property type="protein sequence ID" value="OAC97726.1"/>
    <property type="molecule type" value="Genomic_DNA"/>
</dbReference>
<proteinExistence type="predicted"/>
<feature type="non-terminal residue" evidence="2">
    <location>
        <position position="55"/>
    </location>
</feature>
<protein>
    <recommendedName>
        <fullName evidence="1">SLA1 homology domain-containing protein</fullName>
    </recommendedName>
</protein>
<dbReference type="Gene3D" id="2.30.30.700">
    <property type="entry name" value="SLA1 homology domain 1"/>
    <property type="match status" value="1"/>
</dbReference>
<feature type="non-terminal residue" evidence="2">
    <location>
        <position position="1"/>
    </location>
</feature>
<name>A0A162Y745_MUCCL</name>
<dbReference type="GO" id="GO:0043130">
    <property type="term" value="F:ubiquitin binding"/>
    <property type="evidence" value="ECO:0007669"/>
    <property type="project" value="InterPro"/>
</dbReference>
<dbReference type="GO" id="GO:0008092">
    <property type="term" value="F:cytoskeletal protein binding"/>
    <property type="evidence" value="ECO:0007669"/>
    <property type="project" value="InterPro"/>
</dbReference>
<dbReference type="Proteomes" id="UP000077051">
    <property type="component" value="Unassembled WGS sequence"/>
</dbReference>
<dbReference type="STRING" id="747725.A0A162Y745"/>
<evidence type="ECO:0000313" key="3">
    <source>
        <dbReference type="Proteomes" id="UP000077051"/>
    </source>
</evidence>
<feature type="domain" description="SLA1 homology" evidence="1">
    <location>
        <begin position="1"/>
        <end position="55"/>
    </location>
</feature>